<feature type="chain" id="PRO_5039150469" evidence="4">
    <location>
        <begin position="20"/>
        <end position="497"/>
    </location>
</feature>
<dbReference type="InterPro" id="IPR016286">
    <property type="entry name" value="FUC_metazoa-typ"/>
</dbReference>
<name>A0A9E2W5B6_9BACT</name>
<dbReference type="PANTHER" id="PTHR10030:SF37">
    <property type="entry name" value="ALPHA-L-FUCOSIDASE-RELATED"/>
    <property type="match status" value="1"/>
</dbReference>
<dbReference type="GO" id="GO:0006004">
    <property type="term" value="P:fucose metabolic process"/>
    <property type="evidence" value="ECO:0007669"/>
    <property type="project" value="TreeGrafter"/>
</dbReference>
<dbReference type="AlphaFoldDB" id="A0A9E2W5B6"/>
<dbReference type="GO" id="GO:0016139">
    <property type="term" value="P:glycoside catabolic process"/>
    <property type="evidence" value="ECO:0007669"/>
    <property type="project" value="TreeGrafter"/>
</dbReference>
<feature type="signal peptide" evidence="4">
    <location>
        <begin position="1"/>
        <end position="19"/>
    </location>
</feature>
<evidence type="ECO:0000313" key="6">
    <source>
        <dbReference type="EMBL" id="MBV4358729.1"/>
    </source>
</evidence>
<dbReference type="Proteomes" id="UP000812270">
    <property type="component" value="Unassembled WGS sequence"/>
</dbReference>
<evidence type="ECO:0000259" key="5">
    <source>
        <dbReference type="Pfam" id="PF01120"/>
    </source>
</evidence>
<dbReference type="SMART" id="SM00812">
    <property type="entry name" value="Alpha_L_fucos"/>
    <property type="match status" value="1"/>
</dbReference>
<evidence type="ECO:0000256" key="4">
    <source>
        <dbReference type="SAM" id="SignalP"/>
    </source>
</evidence>
<dbReference type="InterPro" id="IPR000933">
    <property type="entry name" value="Glyco_hydro_29"/>
</dbReference>
<keyword evidence="7" id="KW-1185">Reference proteome</keyword>
<reference evidence="6" key="1">
    <citation type="submission" date="2021-06" db="EMBL/GenBank/DDBJ databases">
        <authorList>
            <person name="Huq M.A."/>
        </authorList>
    </citation>
    <scope>NUCLEOTIDE SEQUENCE</scope>
    <source>
        <strain evidence="6">MAH-26</strain>
    </source>
</reference>
<dbReference type="Pfam" id="PF01120">
    <property type="entry name" value="Alpha_L_fucos"/>
    <property type="match status" value="1"/>
</dbReference>
<sequence>MKKFLTLGACLLIFLQAFSQTKAKKVSGIHPLPARIPQSEYGIVQQSNEKVKWLLNARFGMFIHWGLYAGPAKGEWYMENSAVPVEAYRKLAYPESGDEYFSADKFNADEWAALAKAAGMKYMCLTAMHHDGFALFDSRYINSFTSKQTLNRDFVKEYTNACRKAGLKVGLYKTMINWRYPGYYDASGMGAKKNNWGYGTDIAHKENAREMKEGLYYDVKKLMTDYGKIDLIFWDGGWLGQQGTDADAAYFWEPGKYLDTTNQWPINKFFQDTDAETGKPLGIMGVVRKYQPDIVVNPRSSWMGDFMSEEGGAPITGPIRSKEIWQKCMTLGGAWGYTAAMEDSTKMISFNQLKRMLADVVIRNMSLLLNVGPDRHGVISRPVTHLLQQTGNWLHGREEAVYGTFGGPWNPKDGQYGFAYRDSTIYVFLLDNFKSNAITLPAINKGQRIMKVYEVGRDSKLRFSQNKNREITIHFPNADDNVRIFAVRLNEEVLNNE</sequence>
<feature type="domain" description="Glycoside hydrolase family 29 N-terminal" evidence="5">
    <location>
        <begin position="47"/>
        <end position="396"/>
    </location>
</feature>
<evidence type="ECO:0000256" key="3">
    <source>
        <dbReference type="ARBA" id="ARBA00023295"/>
    </source>
</evidence>
<accession>A0A9E2W5B6</accession>
<gene>
    <name evidence="6" type="ORF">KTO63_16310</name>
</gene>
<comment type="caution">
    <text evidence="6">The sequence shown here is derived from an EMBL/GenBank/DDBJ whole genome shotgun (WGS) entry which is preliminary data.</text>
</comment>
<keyword evidence="2" id="KW-0378">Hydrolase</keyword>
<protein>
    <submittedName>
        <fullName evidence="6">Alpha-L-fucosidase</fullName>
    </submittedName>
</protein>
<evidence type="ECO:0000256" key="1">
    <source>
        <dbReference type="ARBA" id="ARBA00022729"/>
    </source>
</evidence>
<keyword evidence="1 4" id="KW-0732">Signal</keyword>
<dbReference type="RefSeq" id="WP_217792453.1">
    <property type="nucleotide sequence ID" value="NZ_JAHSPG010000013.1"/>
</dbReference>
<dbReference type="InterPro" id="IPR057739">
    <property type="entry name" value="Glyco_hydro_29_N"/>
</dbReference>
<evidence type="ECO:0000313" key="7">
    <source>
        <dbReference type="Proteomes" id="UP000812270"/>
    </source>
</evidence>
<dbReference type="PANTHER" id="PTHR10030">
    <property type="entry name" value="ALPHA-L-FUCOSIDASE"/>
    <property type="match status" value="1"/>
</dbReference>
<proteinExistence type="predicted"/>
<dbReference type="PIRSF" id="PIRSF001092">
    <property type="entry name" value="Alpha-L-fucosidase"/>
    <property type="match status" value="1"/>
</dbReference>
<dbReference type="GO" id="GO:0005764">
    <property type="term" value="C:lysosome"/>
    <property type="evidence" value="ECO:0007669"/>
    <property type="project" value="TreeGrafter"/>
</dbReference>
<evidence type="ECO:0000256" key="2">
    <source>
        <dbReference type="ARBA" id="ARBA00022801"/>
    </source>
</evidence>
<organism evidence="6 7">
    <name type="scientific">Pinibacter aurantiacus</name>
    <dbReference type="NCBI Taxonomy" id="2851599"/>
    <lineage>
        <taxon>Bacteria</taxon>
        <taxon>Pseudomonadati</taxon>
        <taxon>Bacteroidota</taxon>
        <taxon>Chitinophagia</taxon>
        <taxon>Chitinophagales</taxon>
        <taxon>Chitinophagaceae</taxon>
        <taxon>Pinibacter</taxon>
    </lineage>
</organism>
<dbReference type="GO" id="GO:0004560">
    <property type="term" value="F:alpha-L-fucosidase activity"/>
    <property type="evidence" value="ECO:0007669"/>
    <property type="project" value="InterPro"/>
</dbReference>
<keyword evidence="3" id="KW-0326">Glycosidase</keyword>
<dbReference type="EMBL" id="JAHSPG010000013">
    <property type="protein sequence ID" value="MBV4358729.1"/>
    <property type="molecule type" value="Genomic_DNA"/>
</dbReference>